<dbReference type="EMBL" id="AVOT02065104">
    <property type="protein sequence ID" value="MBW0557310.1"/>
    <property type="molecule type" value="Genomic_DNA"/>
</dbReference>
<evidence type="ECO:0000259" key="2">
    <source>
        <dbReference type="Pfam" id="PF03732"/>
    </source>
</evidence>
<evidence type="ECO:0000313" key="4">
    <source>
        <dbReference type="Proteomes" id="UP000765509"/>
    </source>
</evidence>
<dbReference type="InterPro" id="IPR005162">
    <property type="entry name" value="Retrotrans_gag_dom"/>
</dbReference>
<accession>A0A9Q3J6P5</accession>
<dbReference type="Pfam" id="PF03732">
    <property type="entry name" value="Retrotrans_gag"/>
    <property type="match status" value="1"/>
</dbReference>
<feature type="domain" description="Retrotransposon gag" evidence="2">
    <location>
        <begin position="2"/>
        <end position="90"/>
    </location>
</feature>
<sequence>MAAKWIEPYHSNLTNQNSNYLLNSWNLFESQLFTLFGDPNGVRKAEEKLDSLRMKEGGHVSLRKDDFRILVTRIGDWGERALIHHFSKGLPSRILEELACHPSIIDSLQELMDINLELDTSYHESQNEKSHHQEKKPEASK</sequence>
<comment type="caution">
    <text evidence="3">The sequence shown here is derived from an EMBL/GenBank/DDBJ whole genome shotgun (WGS) entry which is preliminary data.</text>
</comment>
<gene>
    <name evidence="3" type="ORF">O181_097025</name>
</gene>
<dbReference type="OrthoDB" id="5582182at2759"/>
<proteinExistence type="predicted"/>
<evidence type="ECO:0000256" key="1">
    <source>
        <dbReference type="SAM" id="MobiDB-lite"/>
    </source>
</evidence>
<dbReference type="AlphaFoldDB" id="A0A9Q3J6P5"/>
<organism evidence="3 4">
    <name type="scientific">Austropuccinia psidii MF-1</name>
    <dbReference type="NCBI Taxonomy" id="1389203"/>
    <lineage>
        <taxon>Eukaryota</taxon>
        <taxon>Fungi</taxon>
        <taxon>Dikarya</taxon>
        <taxon>Basidiomycota</taxon>
        <taxon>Pucciniomycotina</taxon>
        <taxon>Pucciniomycetes</taxon>
        <taxon>Pucciniales</taxon>
        <taxon>Sphaerophragmiaceae</taxon>
        <taxon>Austropuccinia</taxon>
    </lineage>
</organism>
<name>A0A9Q3J6P5_9BASI</name>
<keyword evidence="4" id="KW-1185">Reference proteome</keyword>
<dbReference type="Proteomes" id="UP000765509">
    <property type="component" value="Unassembled WGS sequence"/>
</dbReference>
<reference evidence="3" key="1">
    <citation type="submission" date="2021-03" db="EMBL/GenBank/DDBJ databases">
        <title>Draft genome sequence of rust myrtle Austropuccinia psidii MF-1, a brazilian biotype.</title>
        <authorList>
            <person name="Quecine M.C."/>
            <person name="Pachon D.M.R."/>
            <person name="Bonatelli M.L."/>
            <person name="Correr F.H."/>
            <person name="Franceschini L.M."/>
            <person name="Leite T.F."/>
            <person name="Margarido G.R.A."/>
            <person name="Almeida C.A."/>
            <person name="Ferrarezi J.A."/>
            <person name="Labate C.A."/>
        </authorList>
    </citation>
    <scope>NUCLEOTIDE SEQUENCE</scope>
    <source>
        <strain evidence="3">MF-1</strain>
    </source>
</reference>
<protein>
    <recommendedName>
        <fullName evidence="2">Retrotransposon gag domain-containing protein</fullName>
    </recommendedName>
</protein>
<feature type="region of interest" description="Disordered" evidence="1">
    <location>
        <begin position="122"/>
        <end position="141"/>
    </location>
</feature>
<evidence type="ECO:0000313" key="3">
    <source>
        <dbReference type="EMBL" id="MBW0557310.1"/>
    </source>
</evidence>